<reference evidence="1" key="1">
    <citation type="journal article" date="2022" name="Int. J. Mol. Sci.">
        <title>Draft Genome of Tanacetum Coccineum: Genomic Comparison of Closely Related Tanacetum-Family Plants.</title>
        <authorList>
            <person name="Yamashiro T."/>
            <person name="Shiraishi A."/>
            <person name="Nakayama K."/>
            <person name="Satake H."/>
        </authorList>
    </citation>
    <scope>NUCLEOTIDE SEQUENCE</scope>
</reference>
<protein>
    <submittedName>
        <fullName evidence="1">Uncharacterized protein</fullName>
    </submittedName>
</protein>
<reference evidence="1" key="2">
    <citation type="submission" date="2022-01" db="EMBL/GenBank/DDBJ databases">
        <authorList>
            <person name="Yamashiro T."/>
            <person name="Shiraishi A."/>
            <person name="Satake H."/>
            <person name="Nakayama K."/>
        </authorList>
    </citation>
    <scope>NUCLEOTIDE SEQUENCE</scope>
</reference>
<name>A0ABQ5JG05_9ASTR</name>
<organism evidence="1 2">
    <name type="scientific">Tanacetum coccineum</name>
    <dbReference type="NCBI Taxonomy" id="301880"/>
    <lineage>
        <taxon>Eukaryota</taxon>
        <taxon>Viridiplantae</taxon>
        <taxon>Streptophyta</taxon>
        <taxon>Embryophyta</taxon>
        <taxon>Tracheophyta</taxon>
        <taxon>Spermatophyta</taxon>
        <taxon>Magnoliopsida</taxon>
        <taxon>eudicotyledons</taxon>
        <taxon>Gunneridae</taxon>
        <taxon>Pentapetalae</taxon>
        <taxon>asterids</taxon>
        <taxon>campanulids</taxon>
        <taxon>Asterales</taxon>
        <taxon>Asteraceae</taxon>
        <taxon>Asteroideae</taxon>
        <taxon>Anthemideae</taxon>
        <taxon>Anthemidinae</taxon>
        <taxon>Tanacetum</taxon>
    </lineage>
</organism>
<evidence type="ECO:0000313" key="1">
    <source>
        <dbReference type="EMBL" id="GJU10453.1"/>
    </source>
</evidence>
<sequence length="294" mass="34718">MEEYMTIIGKDYDSGINEKGRIELKGRSLLKLSNNALSGTNGEDAVEHIEKFLKDYWRRGDDEERVTDDEFTDPEDGSLIEENEIAEIFRIETDIFQFKTPLCKAFDEFNYPFQIDVDVLTNDILGFKTYDEYKNAWMYGWDKDIPWVANRPWVDYGPYFEWYDPLKDSDLKKPLINKAILEKSINEEEESSDDAWSHYSPIDEWNDYEHTTYIKTDDDDDDIDELEDYSIQKDPPYYVQLKKKNIQGRRCKLLGIPYMNPPTYKSEKFKVVKYSDAVVVKTSHEVLQSLRQST</sequence>
<comment type="caution">
    <text evidence="1">The sequence shown here is derived from an EMBL/GenBank/DDBJ whole genome shotgun (WGS) entry which is preliminary data.</text>
</comment>
<dbReference type="EMBL" id="BQNB010021827">
    <property type="protein sequence ID" value="GJU10453.1"/>
    <property type="molecule type" value="Genomic_DNA"/>
</dbReference>
<keyword evidence="2" id="KW-1185">Reference proteome</keyword>
<evidence type="ECO:0000313" key="2">
    <source>
        <dbReference type="Proteomes" id="UP001151760"/>
    </source>
</evidence>
<dbReference type="Proteomes" id="UP001151760">
    <property type="component" value="Unassembled WGS sequence"/>
</dbReference>
<proteinExistence type="predicted"/>
<accession>A0ABQ5JG05</accession>
<gene>
    <name evidence="1" type="ORF">Tco_1132849</name>
</gene>